<organism evidence="2 3">
    <name type="scientific">Cuscuta europaea</name>
    <name type="common">European dodder</name>
    <dbReference type="NCBI Taxonomy" id="41803"/>
    <lineage>
        <taxon>Eukaryota</taxon>
        <taxon>Viridiplantae</taxon>
        <taxon>Streptophyta</taxon>
        <taxon>Embryophyta</taxon>
        <taxon>Tracheophyta</taxon>
        <taxon>Spermatophyta</taxon>
        <taxon>Magnoliopsida</taxon>
        <taxon>eudicotyledons</taxon>
        <taxon>Gunneridae</taxon>
        <taxon>Pentapetalae</taxon>
        <taxon>asterids</taxon>
        <taxon>lamiids</taxon>
        <taxon>Solanales</taxon>
        <taxon>Convolvulaceae</taxon>
        <taxon>Cuscuteae</taxon>
        <taxon>Cuscuta</taxon>
        <taxon>Cuscuta subgen. Cuscuta</taxon>
    </lineage>
</organism>
<accession>A0A9P0YSS5</accession>
<feature type="coiled-coil region" evidence="1">
    <location>
        <begin position="36"/>
        <end position="108"/>
    </location>
</feature>
<protein>
    <submittedName>
        <fullName evidence="2">Uncharacterized protein</fullName>
    </submittedName>
</protein>
<reference evidence="2" key="1">
    <citation type="submission" date="2022-07" db="EMBL/GenBank/DDBJ databases">
        <authorList>
            <person name="Macas J."/>
            <person name="Novak P."/>
            <person name="Neumann P."/>
        </authorList>
    </citation>
    <scope>NUCLEOTIDE SEQUENCE</scope>
</reference>
<evidence type="ECO:0000313" key="2">
    <source>
        <dbReference type="EMBL" id="CAH9075167.1"/>
    </source>
</evidence>
<gene>
    <name evidence="2" type="ORF">CEURO_LOCUS5509</name>
</gene>
<evidence type="ECO:0000256" key="1">
    <source>
        <dbReference type="SAM" id="Coils"/>
    </source>
</evidence>
<keyword evidence="3" id="KW-1185">Reference proteome</keyword>
<dbReference type="AlphaFoldDB" id="A0A9P0YSS5"/>
<sequence>MLILMLQILRARIRRQLCLQGLCEYVRRVEHMMEARGAVEEEAASLRKKLTEVEDSLRLATESMEERVRAAKAEGKSEGLAEAGEAAAEAARVAAEEAERAKAEEVAKAGKAAVEAFMTGG</sequence>
<comment type="caution">
    <text evidence="2">The sequence shown here is derived from an EMBL/GenBank/DDBJ whole genome shotgun (WGS) entry which is preliminary data.</text>
</comment>
<name>A0A9P0YSS5_CUSEU</name>
<dbReference type="EMBL" id="CAMAPE010000009">
    <property type="protein sequence ID" value="CAH9075167.1"/>
    <property type="molecule type" value="Genomic_DNA"/>
</dbReference>
<dbReference type="Proteomes" id="UP001152484">
    <property type="component" value="Unassembled WGS sequence"/>
</dbReference>
<keyword evidence="1" id="KW-0175">Coiled coil</keyword>
<evidence type="ECO:0000313" key="3">
    <source>
        <dbReference type="Proteomes" id="UP001152484"/>
    </source>
</evidence>
<proteinExistence type="predicted"/>